<protein>
    <submittedName>
        <fullName evidence="2">Uncharacterized protein</fullName>
    </submittedName>
</protein>
<gene>
    <name evidence="2" type="ORF">NDU88_005940</name>
</gene>
<accession>A0AAV7TC67</accession>
<dbReference type="AlphaFoldDB" id="A0AAV7TC67"/>
<feature type="coiled-coil region" evidence="1">
    <location>
        <begin position="15"/>
        <end position="56"/>
    </location>
</feature>
<dbReference type="Proteomes" id="UP001066276">
    <property type="component" value="Chromosome 4_1"/>
</dbReference>
<sequence length="111" mass="12692">MVTDIKDVGDLGLMVDALEQSGDAYEEELDSYQGELLELQDKNAELRFQLEDLENRSRWSNIRIKGVPLQTDTGNLEEYVHGFFHHVVPELTPQDFILDHTHRAGRPANSL</sequence>
<keyword evidence="3" id="KW-1185">Reference proteome</keyword>
<dbReference type="EMBL" id="JANPWB010000007">
    <property type="protein sequence ID" value="KAJ1174117.1"/>
    <property type="molecule type" value="Genomic_DNA"/>
</dbReference>
<name>A0AAV7TC67_PLEWA</name>
<evidence type="ECO:0000313" key="3">
    <source>
        <dbReference type="Proteomes" id="UP001066276"/>
    </source>
</evidence>
<organism evidence="2 3">
    <name type="scientific">Pleurodeles waltl</name>
    <name type="common">Iberian ribbed newt</name>
    <dbReference type="NCBI Taxonomy" id="8319"/>
    <lineage>
        <taxon>Eukaryota</taxon>
        <taxon>Metazoa</taxon>
        <taxon>Chordata</taxon>
        <taxon>Craniata</taxon>
        <taxon>Vertebrata</taxon>
        <taxon>Euteleostomi</taxon>
        <taxon>Amphibia</taxon>
        <taxon>Batrachia</taxon>
        <taxon>Caudata</taxon>
        <taxon>Salamandroidea</taxon>
        <taxon>Salamandridae</taxon>
        <taxon>Pleurodelinae</taxon>
        <taxon>Pleurodeles</taxon>
    </lineage>
</organism>
<evidence type="ECO:0000313" key="2">
    <source>
        <dbReference type="EMBL" id="KAJ1174117.1"/>
    </source>
</evidence>
<comment type="caution">
    <text evidence="2">The sequence shown here is derived from an EMBL/GenBank/DDBJ whole genome shotgun (WGS) entry which is preliminary data.</text>
</comment>
<reference evidence="2" key="1">
    <citation type="journal article" date="2022" name="bioRxiv">
        <title>Sequencing and chromosome-scale assembly of the giantPleurodeles waltlgenome.</title>
        <authorList>
            <person name="Brown T."/>
            <person name="Elewa A."/>
            <person name="Iarovenko S."/>
            <person name="Subramanian E."/>
            <person name="Araus A.J."/>
            <person name="Petzold A."/>
            <person name="Susuki M."/>
            <person name="Suzuki K.-i.T."/>
            <person name="Hayashi T."/>
            <person name="Toyoda A."/>
            <person name="Oliveira C."/>
            <person name="Osipova E."/>
            <person name="Leigh N.D."/>
            <person name="Simon A."/>
            <person name="Yun M.H."/>
        </authorList>
    </citation>
    <scope>NUCLEOTIDE SEQUENCE</scope>
    <source>
        <strain evidence="2">20211129_DDA</strain>
        <tissue evidence="2">Liver</tissue>
    </source>
</reference>
<proteinExistence type="predicted"/>
<keyword evidence="1" id="KW-0175">Coiled coil</keyword>
<evidence type="ECO:0000256" key="1">
    <source>
        <dbReference type="SAM" id="Coils"/>
    </source>
</evidence>